<reference evidence="2" key="1">
    <citation type="submission" date="2020-06" db="EMBL/GenBank/DDBJ databases">
        <title>Draft genome of Bugula neritina, a colonial animal packing powerful symbionts and potential medicines.</title>
        <authorList>
            <person name="Rayko M."/>
        </authorList>
    </citation>
    <scope>NUCLEOTIDE SEQUENCE [LARGE SCALE GENOMIC DNA]</scope>
    <source>
        <strain evidence="2">Kwan_BN1</strain>
    </source>
</reference>
<evidence type="ECO:0008006" key="4">
    <source>
        <dbReference type="Google" id="ProtNLM"/>
    </source>
</evidence>
<dbReference type="AlphaFoldDB" id="A0A7J7JIF7"/>
<dbReference type="InterPro" id="IPR011992">
    <property type="entry name" value="EF-hand-dom_pair"/>
</dbReference>
<keyword evidence="3" id="KW-1185">Reference proteome</keyword>
<name>A0A7J7JIF7_BUGNE</name>
<dbReference type="SUPFAM" id="SSF47473">
    <property type="entry name" value="EF-hand"/>
    <property type="match status" value="1"/>
</dbReference>
<feature type="compositionally biased region" description="Polar residues" evidence="1">
    <location>
        <begin position="86"/>
        <end position="112"/>
    </location>
</feature>
<evidence type="ECO:0000256" key="1">
    <source>
        <dbReference type="SAM" id="MobiDB-lite"/>
    </source>
</evidence>
<evidence type="ECO:0000313" key="3">
    <source>
        <dbReference type="Proteomes" id="UP000593567"/>
    </source>
</evidence>
<gene>
    <name evidence="2" type="ORF">EB796_015797</name>
</gene>
<dbReference type="Proteomes" id="UP000593567">
    <property type="component" value="Unassembled WGS sequence"/>
</dbReference>
<feature type="region of interest" description="Disordered" evidence="1">
    <location>
        <begin position="82"/>
        <end position="126"/>
    </location>
</feature>
<comment type="caution">
    <text evidence="2">The sequence shown here is derived from an EMBL/GenBank/DDBJ whole genome shotgun (WGS) entry which is preliminary data.</text>
</comment>
<feature type="region of interest" description="Disordered" evidence="1">
    <location>
        <begin position="412"/>
        <end position="436"/>
    </location>
</feature>
<accession>A0A7J7JIF7</accession>
<organism evidence="2 3">
    <name type="scientific">Bugula neritina</name>
    <name type="common">Brown bryozoan</name>
    <name type="synonym">Sertularia neritina</name>
    <dbReference type="NCBI Taxonomy" id="10212"/>
    <lineage>
        <taxon>Eukaryota</taxon>
        <taxon>Metazoa</taxon>
        <taxon>Spiralia</taxon>
        <taxon>Lophotrochozoa</taxon>
        <taxon>Bryozoa</taxon>
        <taxon>Gymnolaemata</taxon>
        <taxon>Cheilostomatida</taxon>
        <taxon>Flustrina</taxon>
        <taxon>Buguloidea</taxon>
        <taxon>Bugulidae</taxon>
        <taxon>Bugula</taxon>
    </lineage>
</organism>
<evidence type="ECO:0000313" key="2">
    <source>
        <dbReference type="EMBL" id="KAF6025895.1"/>
    </source>
</evidence>
<dbReference type="EMBL" id="VXIV02002403">
    <property type="protein sequence ID" value="KAF6025895.1"/>
    <property type="molecule type" value="Genomic_DNA"/>
</dbReference>
<protein>
    <recommendedName>
        <fullName evidence="4">EF-hand domain-containing protein</fullName>
    </recommendedName>
</protein>
<proteinExistence type="predicted"/>
<sequence>MVLEFIDKLSFAGGILDAVHDIGNNNVTQNGAEELSFSSSVPVGAGLSSVGAFGRHNSVSNPDEVLENIRALRRNLLAEEKHMSRRNTLTSENEGETQSPVESDNSVVQSKTSLRREDNPSLPALHETPKAAAGYFLSFPFSQHEIATRDSLVSDSGLMVNKETAIDFSDIVQLERQVRGDDLHTLDDYMQLAVEISVEDTIRVHQVTGSLEVNSSQHFPLSHTVSSGDMVDNSCQCHLTQRLNLADAELPERTSLGDIQAYRRRFSLSSPLPDSNSSASLPGVLDKFASNFTRRLANQMHLHSSLIGSLHLHIISALNTHLSRVSTVDNVDKTDRLIVYWMRSVSFLTNVNKILLDLITNCINTYKSHRRMSNDNVPYPEIFSRISRVPQPQVYRVVTSLSFSQGLSTRNGKLRSVNRPQSTKTNARKHTNYSSRFDRKSSSKFTRASTGSSYMSWRNSTAPHSDVKKTSDKTIAGKLEFLDKLYKTLTHEEQQLLLALFAVANGHAQESDVTEKELHLIFSITTGYNFTLAQCRKFIAEVDVDEDMSLGLYDFLAVLYLTESYLIAIAA</sequence>